<name>A0A5D3CI26_CUCMM</name>
<keyword evidence="3 6" id="KW-0547">Nucleotide-binding</keyword>
<sequence>MVEDWISQANARQRRGRAGRVRPGTCFCLYTHHRYEKLMRPFQVPEMLRMPLVELCLQIKLLSLGYIRPFLSKALEPPREEAMASAISLLYEVGALEGNEELTPLGQHLAKLPVDVLIGKVCVQ</sequence>
<dbReference type="GO" id="GO:0003724">
    <property type="term" value="F:RNA helicase activity"/>
    <property type="evidence" value="ECO:0007669"/>
    <property type="project" value="UniProtKB-EC"/>
</dbReference>
<reference evidence="6 7" key="1">
    <citation type="submission" date="2019-08" db="EMBL/GenBank/DDBJ databases">
        <title>Draft genome sequences of two oriental melons (Cucumis melo L. var makuwa).</title>
        <authorList>
            <person name="Kwon S.-Y."/>
        </authorList>
    </citation>
    <scope>NUCLEOTIDE SEQUENCE [LARGE SCALE GENOMIC DNA]</scope>
    <source>
        <strain evidence="7">cv. Chang Bougi</strain>
        <tissue evidence="6">Leaf</tissue>
    </source>
</reference>
<keyword evidence="2" id="KW-0378">Hydrolase</keyword>
<organism evidence="6 7">
    <name type="scientific">Cucumis melo var. makuwa</name>
    <name type="common">Oriental melon</name>
    <dbReference type="NCBI Taxonomy" id="1194695"/>
    <lineage>
        <taxon>Eukaryota</taxon>
        <taxon>Viridiplantae</taxon>
        <taxon>Streptophyta</taxon>
        <taxon>Embryophyta</taxon>
        <taxon>Tracheophyta</taxon>
        <taxon>Spermatophyta</taxon>
        <taxon>Magnoliopsida</taxon>
        <taxon>eudicotyledons</taxon>
        <taxon>Gunneridae</taxon>
        <taxon>Pentapetalae</taxon>
        <taxon>rosids</taxon>
        <taxon>fabids</taxon>
        <taxon>Cucurbitales</taxon>
        <taxon>Cucurbitaceae</taxon>
        <taxon>Benincaseae</taxon>
        <taxon>Cucumis</taxon>
    </lineage>
</organism>
<feature type="domain" description="Helicase associated" evidence="5">
    <location>
        <begin position="86"/>
        <end position="114"/>
    </location>
</feature>
<evidence type="ECO:0000313" key="7">
    <source>
        <dbReference type="Proteomes" id="UP000321947"/>
    </source>
</evidence>
<dbReference type="Gene3D" id="3.40.50.300">
    <property type="entry name" value="P-loop containing nucleotide triphosphate hydrolases"/>
    <property type="match status" value="1"/>
</dbReference>
<dbReference type="GO" id="GO:0003723">
    <property type="term" value="F:RNA binding"/>
    <property type="evidence" value="ECO:0007669"/>
    <property type="project" value="TreeGrafter"/>
</dbReference>
<dbReference type="AlphaFoldDB" id="A0A5D3CI26"/>
<evidence type="ECO:0000256" key="3">
    <source>
        <dbReference type="ARBA" id="ARBA00022806"/>
    </source>
</evidence>
<accession>A0A5D3CI26</accession>
<dbReference type="PANTHER" id="PTHR18934">
    <property type="entry name" value="ATP-DEPENDENT RNA HELICASE"/>
    <property type="match status" value="1"/>
</dbReference>
<dbReference type="PANTHER" id="PTHR18934:SF221">
    <property type="entry name" value="ATP-DEPENDENT RNA HELICASE DHX34-RELATED"/>
    <property type="match status" value="1"/>
</dbReference>
<dbReference type="GO" id="GO:0016787">
    <property type="term" value="F:hydrolase activity"/>
    <property type="evidence" value="ECO:0007669"/>
    <property type="project" value="UniProtKB-KW"/>
</dbReference>
<dbReference type="Pfam" id="PF04408">
    <property type="entry name" value="WHD_HA2"/>
    <property type="match status" value="1"/>
</dbReference>
<protein>
    <recommendedName>
        <fullName evidence="1">RNA helicase</fullName>
        <ecNumber evidence="1">3.6.4.13</ecNumber>
    </recommendedName>
</protein>
<keyword evidence="3 6" id="KW-0067">ATP-binding</keyword>
<dbReference type="EMBL" id="SSTD01010878">
    <property type="protein sequence ID" value="TYK11205.1"/>
    <property type="molecule type" value="Genomic_DNA"/>
</dbReference>
<gene>
    <name evidence="6" type="ORF">E5676_scaffold227G00480</name>
</gene>
<proteinExistence type="predicted"/>
<dbReference type="InterPro" id="IPR027417">
    <property type="entry name" value="P-loop_NTPase"/>
</dbReference>
<dbReference type="EC" id="3.6.4.13" evidence="1"/>
<comment type="catalytic activity">
    <reaction evidence="4">
        <text>ATP + H2O = ADP + phosphate + H(+)</text>
        <dbReference type="Rhea" id="RHEA:13065"/>
        <dbReference type="ChEBI" id="CHEBI:15377"/>
        <dbReference type="ChEBI" id="CHEBI:15378"/>
        <dbReference type="ChEBI" id="CHEBI:30616"/>
        <dbReference type="ChEBI" id="CHEBI:43474"/>
        <dbReference type="ChEBI" id="CHEBI:456216"/>
        <dbReference type="EC" id="3.6.4.13"/>
    </reaction>
</comment>
<evidence type="ECO:0000313" key="6">
    <source>
        <dbReference type="EMBL" id="TYK11205.1"/>
    </source>
</evidence>
<evidence type="ECO:0000256" key="1">
    <source>
        <dbReference type="ARBA" id="ARBA00012552"/>
    </source>
</evidence>
<dbReference type="Proteomes" id="UP000321947">
    <property type="component" value="Unassembled WGS sequence"/>
</dbReference>
<keyword evidence="3 6" id="KW-0347">Helicase</keyword>
<dbReference type="SUPFAM" id="SSF52540">
    <property type="entry name" value="P-loop containing nucleoside triphosphate hydrolases"/>
    <property type="match status" value="1"/>
</dbReference>
<evidence type="ECO:0000256" key="2">
    <source>
        <dbReference type="ARBA" id="ARBA00022801"/>
    </source>
</evidence>
<dbReference type="InterPro" id="IPR048333">
    <property type="entry name" value="HA2_WH"/>
</dbReference>
<dbReference type="Gene3D" id="1.20.120.1080">
    <property type="match status" value="1"/>
</dbReference>
<evidence type="ECO:0000259" key="5">
    <source>
        <dbReference type="Pfam" id="PF04408"/>
    </source>
</evidence>
<evidence type="ECO:0000256" key="4">
    <source>
        <dbReference type="ARBA" id="ARBA00047984"/>
    </source>
</evidence>
<comment type="caution">
    <text evidence="6">The sequence shown here is derived from an EMBL/GenBank/DDBJ whole genome shotgun (WGS) entry which is preliminary data.</text>
</comment>